<dbReference type="PANTHER" id="PTHR10552">
    <property type="entry name" value="U2 SMALL NUCLEAR RIBONUCLEOPROTEIN A"/>
    <property type="match status" value="1"/>
</dbReference>
<evidence type="ECO:0000256" key="7">
    <source>
        <dbReference type="SAM" id="MobiDB-lite"/>
    </source>
</evidence>
<evidence type="ECO:0000256" key="1">
    <source>
        <dbReference type="ARBA" id="ARBA00004123"/>
    </source>
</evidence>
<accession>A0A8K0JNK4</accession>
<proteinExistence type="inferred from homology"/>
<dbReference type="PROSITE" id="PS51450">
    <property type="entry name" value="LRR"/>
    <property type="match status" value="1"/>
</dbReference>
<comment type="caution">
    <text evidence="8">The sequence shown here is derived from an EMBL/GenBank/DDBJ whole genome shotgun (WGS) entry which is preliminary data.</text>
</comment>
<evidence type="ECO:0000313" key="9">
    <source>
        <dbReference type="Proteomes" id="UP000812966"/>
    </source>
</evidence>
<dbReference type="InterPro" id="IPR044640">
    <property type="entry name" value="RU2A"/>
</dbReference>
<dbReference type="GO" id="GO:0000398">
    <property type="term" value="P:mRNA splicing, via spliceosome"/>
    <property type="evidence" value="ECO:0007669"/>
    <property type="project" value="InterPro"/>
</dbReference>
<dbReference type="InterPro" id="IPR032675">
    <property type="entry name" value="LRR_dom_sf"/>
</dbReference>
<keyword evidence="3" id="KW-0677">Repeat</keyword>
<dbReference type="GO" id="GO:0030620">
    <property type="term" value="F:U2 snRNA binding"/>
    <property type="evidence" value="ECO:0007669"/>
    <property type="project" value="InterPro"/>
</dbReference>
<keyword evidence="9" id="KW-1185">Reference proteome</keyword>
<dbReference type="EMBL" id="JABELV010000029">
    <property type="protein sequence ID" value="KAG7562605.1"/>
    <property type="molecule type" value="Genomic_DNA"/>
</dbReference>
<dbReference type="Proteomes" id="UP000812966">
    <property type="component" value="Unassembled WGS sequence"/>
</dbReference>
<dbReference type="SUPFAM" id="SSF52058">
    <property type="entry name" value="L domain-like"/>
    <property type="match status" value="1"/>
</dbReference>
<comment type="subcellular location">
    <subcellularLocation>
        <location evidence="1">Nucleus</location>
    </subcellularLocation>
</comment>
<evidence type="ECO:0000256" key="5">
    <source>
        <dbReference type="ARBA" id="ARBA00024196"/>
    </source>
</evidence>
<protein>
    <recommendedName>
        <fullName evidence="6">U2 small nuclear ribonucleoprotein A'</fullName>
    </recommendedName>
</protein>
<evidence type="ECO:0000256" key="4">
    <source>
        <dbReference type="ARBA" id="ARBA00023242"/>
    </source>
</evidence>
<keyword evidence="2" id="KW-0433">Leucine-rich repeat</keyword>
<name>A0A8K0JNK4_9TREE</name>
<evidence type="ECO:0000256" key="2">
    <source>
        <dbReference type="ARBA" id="ARBA00022614"/>
    </source>
</evidence>
<dbReference type="Gene3D" id="3.80.10.10">
    <property type="entry name" value="Ribonuclease Inhibitor"/>
    <property type="match status" value="1"/>
</dbReference>
<gene>
    <name evidence="8" type="ORF">FFLO_01978</name>
</gene>
<dbReference type="Pfam" id="PF14580">
    <property type="entry name" value="LRR_9"/>
    <property type="match status" value="1"/>
</dbReference>
<evidence type="ECO:0000313" key="8">
    <source>
        <dbReference type="EMBL" id="KAG7562605.1"/>
    </source>
</evidence>
<dbReference type="InterPro" id="IPR001611">
    <property type="entry name" value="Leu-rich_rpt"/>
</dbReference>
<feature type="region of interest" description="Disordered" evidence="7">
    <location>
        <begin position="192"/>
        <end position="214"/>
    </location>
</feature>
<dbReference type="AlphaFoldDB" id="A0A8K0JNK4"/>
<dbReference type="GO" id="GO:0005686">
    <property type="term" value="C:U2 snRNP"/>
    <property type="evidence" value="ECO:0007669"/>
    <property type="project" value="TreeGrafter"/>
</dbReference>
<organism evidence="8 9">
    <name type="scientific">Filobasidium floriforme</name>
    <dbReference type="NCBI Taxonomy" id="5210"/>
    <lineage>
        <taxon>Eukaryota</taxon>
        <taxon>Fungi</taxon>
        <taxon>Dikarya</taxon>
        <taxon>Basidiomycota</taxon>
        <taxon>Agaricomycotina</taxon>
        <taxon>Tremellomycetes</taxon>
        <taxon>Filobasidiales</taxon>
        <taxon>Filobasidiaceae</taxon>
        <taxon>Filobasidium</taxon>
    </lineage>
</organism>
<sequence>MAKSQTHLNALKERELELRGLQIPLIENLASHLGTYDTLNLTDNALISLINIPLAPRIRAIHVGLNNISSIAPNLATSVPHLETLILNSNSLASLSALLPLANCQKLEHLSLIGNPVRSEKHYREWLIWKLGKTNLRVLDYKRIKDAERASAKSLFEDAETGLPSQLAHSLTSEAATNAANAAANAVLAQSSTGASKNANGPAARSMTEDEKARVREAIKGASSIEEVKRLQRMLAEGKVPEGQAV</sequence>
<keyword evidence="4" id="KW-0539">Nucleus</keyword>
<comment type="similarity">
    <text evidence="5">Belongs to the U2 small nuclear ribonucleoprotein A family.</text>
</comment>
<dbReference type="PANTHER" id="PTHR10552:SF6">
    <property type="entry name" value="U2 SMALL NUCLEAR RIBONUCLEOPROTEIN A"/>
    <property type="match status" value="1"/>
</dbReference>
<reference evidence="8" key="1">
    <citation type="submission" date="2020-04" db="EMBL/GenBank/DDBJ databases">
        <title>Analysis of mating type loci in Filobasidium floriforme.</title>
        <authorList>
            <person name="Nowrousian M."/>
        </authorList>
    </citation>
    <scope>NUCLEOTIDE SEQUENCE</scope>
    <source>
        <strain evidence="8">CBS 6242</strain>
    </source>
</reference>
<evidence type="ECO:0000256" key="3">
    <source>
        <dbReference type="ARBA" id="ARBA00022737"/>
    </source>
</evidence>
<evidence type="ECO:0000256" key="6">
    <source>
        <dbReference type="ARBA" id="ARBA00024238"/>
    </source>
</evidence>